<evidence type="ECO:0000256" key="1">
    <source>
        <dbReference type="ARBA" id="ARBA00000085"/>
    </source>
</evidence>
<dbReference type="NCBIfam" id="TIGR00229">
    <property type="entry name" value="sensory_box"/>
    <property type="match status" value="3"/>
</dbReference>
<feature type="transmembrane region" description="Helical" evidence="12">
    <location>
        <begin position="258"/>
        <end position="280"/>
    </location>
</feature>
<keyword evidence="11 12" id="KW-0472">Membrane</keyword>
<evidence type="ECO:0000256" key="5">
    <source>
        <dbReference type="ARBA" id="ARBA00022553"/>
    </source>
</evidence>
<dbReference type="Pfam" id="PF00512">
    <property type="entry name" value="HisKA"/>
    <property type="match status" value="1"/>
</dbReference>
<feature type="transmembrane region" description="Helical" evidence="12">
    <location>
        <begin position="112"/>
        <end position="132"/>
    </location>
</feature>
<feature type="transmembrane region" description="Helical" evidence="12">
    <location>
        <begin position="181"/>
        <end position="204"/>
    </location>
</feature>
<dbReference type="SUPFAM" id="SSF47384">
    <property type="entry name" value="Homodimeric domain of signal transducing histidine kinase"/>
    <property type="match status" value="1"/>
</dbReference>
<dbReference type="Pfam" id="PF13426">
    <property type="entry name" value="PAS_9"/>
    <property type="match status" value="1"/>
</dbReference>
<keyword evidence="8" id="KW-0418">Kinase</keyword>
<proteinExistence type="predicted"/>
<evidence type="ECO:0000256" key="2">
    <source>
        <dbReference type="ARBA" id="ARBA00004651"/>
    </source>
</evidence>
<dbReference type="Pfam" id="PF02518">
    <property type="entry name" value="HATPase_c"/>
    <property type="match status" value="1"/>
</dbReference>
<dbReference type="SUPFAM" id="SSF55785">
    <property type="entry name" value="PYP-like sensor domain (PAS domain)"/>
    <property type="match status" value="3"/>
</dbReference>
<evidence type="ECO:0000256" key="4">
    <source>
        <dbReference type="ARBA" id="ARBA00022475"/>
    </source>
</evidence>
<dbReference type="Pfam" id="PF00989">
    <property type="entry name" value="PAS"/>
    <property type="match status" value="2"/>
</dbReference>
<dbReference type="InterPro" id="IPR036890">
    <property type="entry name" value="HATPase_C_sf"/>
</dbReference>
<dbReference type="InterPro" id="IPR013767">
    <property type="entry name" value="PAS_fold"/>
</dbReference>
<dbReference type="InterPro" id="IPR007895">
    <property type="entry name" value="MASE1"/>
</dbReference>
<dbReference type="Pfam" id="PF05231">
    <property type="entry name" value="MASE1"/>
    <property type="match status" value="1"/>
</dbReference>
<dbReference type="PROSITE" id="PS50113">
    <property type="entry name" value="PAC"/>
    <property type="match status" value="1"/>
</dbReference>
<evidence type="ECO:0000256" key="12">
    <source>
        <dbReference type="SAM" id="Phobius"/>
    </source>
</evidence>
<evidence type="ECO:0000259" key="15">
    <source>
        <dbReference type="PROSITE" id="PS50113"/>
    </source>
</evidence>
<reference evidence="17" key="1">
    <citation type="journal article" date="2019" name="Int. J. Syst. Evol. Microbiol.">
        <title>The Global Catalogue of Microorganisms (GCM) 10K type strain sequencing project: providing services to taxonomists for standard genome sequencing and annotation.</title>
        <authorList>
            <consortium name="The Broad Institute Genomics Platform"/>
            <consortium name="The Broad Institute Genome Sequencing Center for Infectious Disease"/>
            <person name="Wu L."/>
            <person name="Ma J."/>
        </authorList>
    </citation>
    <scope>NUCLEOTIDE SEQUENCE [LARGE SCALE GENOMIC DNA]</scope>
    <source>
        <strain evidence="17">JCM 16022</strain>
    </source>
</reference>
<dbReference type="SMART" id="SM00387">
    <property type="entry name" value="HATPase_c"/>
    <property type="match status" value="1"/>
</dbReference>
<dbReference type="InterPro" id="IPR000700">
    <property type="entry name" value="PAS-assoc_C"/>
</dbReference>
<evidence type="ECO:0000313" key="16">
    <source>
        <dbReference type="EMBL" id="GAA2155993.1"/>
    </source>
</evidence>
<name>A0ABP5LY50_9ACTN</name>
<keyword evidence="17" id="KW-1185">Reference proteome</keyword>
<protein>
    <recommendedName>
        <fullName evidence="3">histidine kinase</fullName>
        <ecNumber evidence="3">2.7.13.3</ecNumber>
    </recommendedName>
</protein>
<evidence type="ECO:0000256" key="9">
    <source>
        <dbReference type="ARBA" id="ARBA00022989"/>
    </source>
</evidence>
<feature type="transmembrane region" description="Helical" evidence="12">
    <location>
        <begin position="224"/>
        <end position="246"/>
    </location>
</feature>
<keyword evidence="6" id="KW-0808">Transferase</keyword>
<dbReference type="PRINTS" id="PR00344">
    <property type="entry name" value="BCTRLSENSOR"/>
</dbReference>
<feature type="transmembrane region" description="Helical" evidence="12">
    <location>
        <begin position="50"/>
        <end position="66"/>
    </location>
</feature>
<evidence type="ECO:0000259" key="14">
    <source>
        <dbReference type="PROSITE" id="PS50112"/>
    </source>
</evidence>
<keyword evidence="10" id="KW-0902">Two-component regulatory system</keyword>
<comment type="caution">
    <text evidence="16">The sequence shown here is derived from an EMBL/GenBank/DDBJ whole genome shotgun (WGS) entry which is preliminary data.</text>
</comment>
<keyword evidence="9 12" id="KW-1133">Transmembrane helix</keyword>
<dbReference type="SMART" id="SM00091">
    <property type="entry name" value="PAS"/>
    <property type="match status" value="3"/>
</dbReference>
<evidence type="ECO:0000313" key="17">
    <source>
        <dbReference type="Proteomes" id="UP001501771"/>
    </source>
</evidence>
<keyword evidence="5" id="KW-0597">Phosphoprotein</keyword>
<dbReference type="PANTHER" id="PTHR43047:SF72">
    <property type="entry name" value="OSMOSENSING HISTIDINE PROTEIN KINASE SLN1"/>
    <property type="match status" value="1"/>
</dbReference>
<keyword evidence="4" id="KW-1003">Cell membrane</keyword>
<dbReference type="EC" id="2.7.13.3" evidence="3"/>
<comment type="catalytic activity">
    <reaction evidence="1">
        <text>ATP + protein L-histidine = ADP + protein N-phospho-L-histidine.</text>
        <dbReference type="EC" id="2.7.13.3"/>
    </reaction>
</comment>
<feature type="domain" description="PAS" evidence="14">
    <location>
        <begin position="539"/>
        <end position="595"/>
    </location>
</feature>
<evidence type="ECO:0000259" key="13">
    <source>
        <dbReference type="PROSITE" id="PS50109"/>
    </source>
</evidence>
<dbReference type="InterPro" id="IPR003594">
    <property type="entry name" value="HATPase_dom"/>
</dbReference>
<comment type="subcellular location">
    <subcellularLocation>
        <location evidence="2">Cell membrane</location>
        <topology evidence="2">Multi-pass membrane protein</topology>
    </subcellularLocation>
</comment>
<dbReference type="PROSITE" id="PS50112">
    <property type="entry name" value="PAS"/>
    <property type="match status" value="3"/>
</dbReference>
<feature type="transmembrane region" description="Helical" evidence="12">
    <location>
        <begin position="72"/>
        <end position="91"/>
    </location>
</feature>
<gene>
    <name evidence="16" type="ORF">GCM10009844_43800</name>
</gene>
<dbReference type="InterPro" id="IPR005467">
    <property type="entry name" value="His_kinase_dom"/>
</dbReference>
<dbReference type="SMART" id="SM00086">
    <property type="entry name" value="PAC"/>
    <property type="match status" value="2"/>
</dbReference>
<feature type="transmembrane region" description="Helical" evidence="12">
    <location>
        <begin position="26"/>
        <end position="43"/>
    </location>
</feature>
<evidence type="ECO:0000256" key="10">
    <source>
        <dbReference type="ARBA" id="ARBA00023012"/>
    </source>
</evidence>
<dbReference type="InterPro" id="IPR035965">
    <property type="entry name" value="PAS-like_dom_sf"/>
</dbReference>
<dbReference type="SUPFAM" id="SSF55874">
    <property type="entry name" value="ATPase domain of HSP90 chaperone/DNA topoisomerase II/histidine kinase"/>
    <property type="match status" value="1"/>
</dbReference>
<evidence type="ECO:0000256" key="8">
    <source>
        <dbReference type="ARBA" id="ARBA00022777"/>
    </source>
</evidence>
<feature type="domain" description="PAC" evidence="15">
    <location>
        <begin position="623"/>
        <end position="675"/>
    </location>
</feature>
<feature type="domain" description="PAS" evidence="14">
    <location>
        <begin position="419"/>
        <end position="464"/>
    </location>
</feature>
<feature type="transmembrane region" description="Helical" evidence="12">
    <location>
        <begin position="144"/>
        <end position="169"/>
    </location>
</feature>
<dbReference type="SMART" id="SM00388">
    <property type="entry name" value="HisKA"/>
    <property type="match status" value="1"/>
</dbReference>
<sequence length="924" mass="99064">MALGMLAAVYLAGVGAVLFAPHGDPVATWWPAAGLAVSLVCLAPRRWWSVLALGIVVSSGLANVTGGRDLPVSLLFGVANAAEAVAAAAILRGGGRRRPRLESQDDFIKLGLAALVGGATIATGAALTVVAVDQGSFLDTWPSVFASHAASTFILVPVALASWATVGAPSRGFRTIRRGELLVQVLALVVVTGLVFAPTQTLPVTFLPLPVLVWAALRFDVRTVVWQLAGVSVVTTYLTAHGYGPFGANLTIGRIDAMAAGMLTQGYLLCAGLMSLPLAIAAEQRGRLIDRIRASERLFRRNFTESLVGMLLLRREGESLEIVDLNDTAARLVGSEQADLVGGSLGDLLDTSERLELVAERMLAGNLEGWRAQTGLRDREGARVNVALSLLARDPHPMFAAQLLEVTAEYDARRRLERAEKLTSATLDTTACIILVTDLGGKIVRVNSATTDLTGYSEEELLGRPVWETTIVPTSAADVEALFLAPPRSGRPLMREADATTKNGEKLRIVWNNNIVRDEHDRPVNAVLTGIDVTAERNTSGLMVHLLEAAITTALIGIDNAGRITVFNAGAQNLLGYHYEEMLGEPFVRLLDPEELGTRTGTRDDEAAFAALTSTIGPGGEARMRDWTWVSKDGTHHTISMTLSVTADSSRSPIGFLCVGRDVTEQRQSQEMLVAALDKERTAVERLRKLDEAKNEFVSTVSHELRTPVTSIVGYTEMLQDGSIVEPDPGQLPLLATIARNGQRLIVICNDLLMLSGLDSGAVQWEREVLDLTTILKPVEEAVRPLLIGRDLTLRVDHPDVPLVVLGDRAQLERVLLNLLSNAVKFTEDGGEIDCRLEEHEGEAVLTVSDTGIGIPEEEQGGLFEKFFRSSTAQNRAIQGTGLGLSIVASIVAAHGGRIGVRSAHLAGTTFTVRLPLKRPSARG</sequence>
<dbReference type="InterPro" id="IPR001610">
    <property type="entry name" value="PAC"/>
</dbReference>
<dbReference type="InterPro" id="IPR000014">
    <property type="entry name" value="PAS"/>
</dbReference>
<dbReference type="InterPro" id="IPR004358">
    <property type="entry name" value="Sig_transdc_His_kin-like_C"/>
</dbReference>
<evidence type="ECO:0000256" key="6">
    <source>
        <dbReference type="ARBA" id="ARBA00022679"/>
    </source>
</evidence>
<dbReference type="PROSITE" id="PS50109">
    <property type="entry name" value="HIS_KIN"/>
    <property type="match status" value="1"/>
</dbReference>
<organism evidence="16 17">
    <name type="scientific">Nocardioides koreensis</name>
    <dbReference type="NCBI Taxonomy" id="433651"/>
    <lineage>
        <taxon>Bacteria</taxon>
        <taxon>Bacillati</taxon>
        <taxon>Actinomycetota</taxon>
        <taxon>Actinomycetes</taxon>
        <taxon>Propionibacteriales</taxon>
        <taxon>Nocardioidaceae</taxon>
        <taxon>Nocardioides</taxon>
    </lineage>
</organism>
<accession>A0ABP5LY50</accession>
<dbReference type="Proteomes" id="UP001501771">
    <property type="component" value="Unassembled WGS sequence"/>
</dbReference>
<evidence type="ECO:0000256" key="3">
    <source>
        <dbReference type="ARBA" id="ARBA00012438"/>
    </source>
</evidence>
<dbReference type="Gene3D" id="3.30.450.20">
    <property type="entry name" value="PAS domain"/>
    <property type="match status" value="3"/>
</dbReference>
<dbReference type="Gene3D" id="3.30.565.10">
    <property type="entry name" value="Histidine kinase-like ATPase, C-terminal domain"/>
    <property type="match status" value="1"/>
</dbReference>
<keyword evidence="7 12" id="KW-0812">Transmembrane</keyword>
<dbReference type="CDD" id="cd00082">
    <property type="entry name" value="HisKA"/>
    <property type="match status" value="1"/>
</dbReference>
<dbReference type="Gene3D" id="1.10.287.130">
    <property type="match status" value="1"/>
</dbReference>
<dbReference type="InterPro" id="IPR036097">
    <property type="entry name" value="HisK_dim/P_sf"/>
</dbReference>
<dbReference type="CDD" id="cd00130">
    <property type="entry name" value="PAS"/>
    <property type="match status" value="3"/>
</dbReference>
<dbReference type="InterPro" id="IPR003661">
    <property type="entry name" value="HisK_dim/P_dom"/>
</dbReference>
<feature type="domain" description="PAS" evidence="14">
    <location>
        <begin position="295"/>
        <end position="354"/>
    </location>
</feature>
<evidence type="ECO:0000256" key="11">
    <source>
        <dbReference type="ARBA" id="ARBA00023136"/>
    </source>
</evidence>
<dbReference type="PANTHER" id="PTHR43047">
    <property type="entry name" value="TWO-COMPONENT HISTIDINE PROTEIN KINASE"/>
    <property type="match status" value="1"/>
</dbReference>
<feature type="domain" description="Histidine kinase" evidence="13">
    <location>
        <begin position="700"/>
        <end position="919"/>
    </location>
</feature>
<evidence type="ECO:0000256" key="7">
    <source>
        <dbReference type="ARBA" id="ARBA00022692"/>
    </source>
</evidence>
<dbReference type="EMBL" id="BAAAQR010000018">
    <property type="protein sequence ID" value="GAA2155993.1"/>
    <property type="molecule type" value="Genomic_DNA"/>
</dbReference>